<dbReference type="EMBL" id="AP022608">
    <property type="protein sequence ID" value="BBZ20081.1"/>
    <property type="molecule type" value="Genomic_DNA"/>
</dbReference>
<dbReference type="KEGG" id="mgad:MGAD_44160"/>
<keyword evidence="4" id="KW-0238">DNA-binding</keyword>
<dbReference type="RefSeq" id="WP_163688943.1">
    <property type="nucleotide sequence ID" value="NZ_AP022608.1"/>
</dbReference>
<feature type="domain" description="RNA polymerase sigma-70 region 2" evidence="6">
    <location>
        <begin position="76"/>
        <end position="136"/>
    </location>
</feature>
<dbReference type="CDD" id="cd06171">
    <property type="entry name" value="Sigma70_r4"/>
    <property type="match status" value="1"/>
</dbReference>
<dbReference type="GO" id="GO:0003677">
    <property type="term" value="F:DNA binding"/>
    <property type="evidence" value="ECO:0007669"/>
    <property type="project" value="UniProtKB-KW"/>
</dbReference>
<evidence type="ECO:0000313" key="8">
    <source>
        <dbReference type="EMBL" id="BBZ20081.1"/>
    </source>
</evidence>
<evidence type="ECO:0000313" key="9">
    <source>
        <dbReference type="Proteomes" id="UP000466187"/>
    </source>
</evidence>
<evidence type="ECO:0000256" key="3">
    <source>
        <dbReference type="ARBA" id="ARBA00023082"/>
    </source>
</evidence>
<name>A0A7I7WU90_MYCGU</name>
<evidence type="ECO:0000256" key="5">
    <source>
        <dbReference type="ARBA" id="ARBA00023163"/>
    </source>
</evidence>
<keyword evidence="5" id="KW-0804">Transcription</keyword>
<dbReference type="Pfam" id="PF04542">
    <property type="entry name" value="Sigma70_r2"/>
    <property type="match status" value="1"/>
</dbReference>
<dbReference type="Gene3D" id="1.10.10.10">
    <property type="entry name" value="Winged helix-like DNA-binding domain superfamily/Winged helix DNA-binding domain"/>
    <property type="match status" value="1"/>
</dbReference>
<sequence>MVRPALRENRVPRLPVTLVILWGLTGSQAFRFSDLGWVPAVQTLRRWNGKVPYVPETDALLTARFERDALPLIHDFYRHALKLTRDPADAEDLLQETAAKAFAGFHGFRDGTNLGGWLYRILLNSHISSYRKQQRRPAQWLTDEFTDGQLMAQARHSSGGLKSAEDEVLDLIGDDDIQTAMRQLPEKLRTALYYADVVGLRINEIAEITDAPAGTVMTRVHRARHRLRGLLSEVAKARGYSLDQAA</sequence>
<feature type="domain" description="RNA polymerase sigma factor 70 region 4 type 2" evidence="7">
    <location>
        <begin position="176"/>
        <end position="227"/>
    </location>
</feature>
<dbReference type="InterPro" id="IPR014284">
    <property type="entry name" value="RNA_pol_sigma-70_dom"/>
</dbReference>
<dbReference type="InterPro" id="IPR013325">
    <property type="entry name" value="RNA_pol_sigma_r2"/>
</dbReference>
<dbReference type="Proteomes" id="UP000466187">
    <property type="component" value="Chromosome"/>
</dbReference>
<dbReference type="InterPro" id="IPR013324">
    <property type="entry name" value="RNA_pol_sigma_r3/r4-like"/>
</dbReference>
<dbReference type="InterPro" id="IPR007627">
    <property type="entry name" value="RNA_pol_sigma70_r2"/>
</dbReference>
<evidence type="ECO:0000256" key="1">
    <source>
        <dbReference type="ARBA" id="ARBA00010641"/>
    </source>
</evidence>
<protein>
    <submittedName>
        <fullName evidence="8">ECF RNA polymerase sigma factor SigH</fullName>
    </submittedName>
</protein>
<evidence type="ECO:0000259" key="6">
    <source>
        <dbReference type="Pfam" id="PF04542"/>
    </source>
</evidence>
<accession>A0A7I7WU90</accession>
<dbReference type="InterPro" id="IPR039425">
    <property type="entry name" value="RNA_pol_sigma-70-like"/>
</dbReference>
<dbReference type="AlphaFoldDB" id="A0A7I7WU90"/>
<dbReference type="InterPro" id="IPR036388">
    <property type="entry name" value="WH-like_DNA-bd_sf"/>
</dbReference>
<reference evidence="8 9" key="1">
    <citation type="journal article" date="2019" name="Emerg. Microbes Infect.">
        <title>Comprehensive subspecies identification of 175 nontuberculous mycobacteria species based on 7547 genomic profiles.</title>
        <authorList>
            <person name="Matsumoto Y."/>
            <person name="Kinjo T."/>
            <person name="Motooka D."/>
            <person name="Nabeya D."/>
            <person name="Jung N."/>
            <person name="Uechi K."/>
            <person name="Horii T."/>
            <person name="Iida T."/>
            <person name="Fujita J."/>
            <person name="Nakamura S."/>
        </authorList>
    </citation>
    <scope>NUCLEOTIDE SEQUENCE [LARGE SCALE GENOMIC DNA]</scope>
    <source>
        <strain evidence="8 9">JCM 12688</strain>
    </source>
</reference>
<proteinExistence type="inferred from homology"/>
<dbReference type="GO" id="GO:0016987">
    <property type="term" value="F:sigma factor activity"/>
    <property type="evidence" value="ECO:0007669"/>
    <property type="project" value="UniProtKB-KW"/>
</dbReference>
<keyword evidence="2" id="KW-0805">Transcription regulation</keyword>
<keyword evidence="3" id="KW-0731">Sigma factor</keyword>
<dbReference type="Pfam" id="PF08281">
    <property type="entry name" value="Sigma70_r4_2"/>
    <property type="match status" value="1"/>
</dbReference>
<dbReference type="GO" id="GO:0006352">
    <property type="term" value="P:DNA-templated transcription initiation"/>
    <property type="evidence" value="ECO:0007669"/>
    <property type="project" value="InterPro"/>
</dbReference>
<evidence type="ECO:0000256" key="4">
    <source>
        <dbReference type="ARBA" id="ARBA00023125"/>
    </source>
</evidence>
<dbReference type="Gene3D" id="1.10.1740.10">
    <property type="match status" value="1"/>
</dbReference>
<evidence type="ECO:0000259" key="7">
    <source>
        <dbReference type="Pfam" id="PF08281"/>
    </source>
</evidence>
<dbReference type="PANTHER" id="PTHR43133:SF59">
    <property type="entry name" value="ECF RNA POLYMERASE SIGMA FACTOR SIGR"/>
    <property type="match status" value="1"/>
</dbReference>
<dbReference type="SUPFAM" id="SSF88659">
    <property type="entry name" value="Sigma3 and sigma4 domains of RNA polymerase sigma factors"/>
    <property type="match status" value="1"/>
</dbReference>
<dbReference type="NCBIfam" id="TIGR02937">
    <property type="entry name" value="sigma70-ECF"/>
    <property type="match status" value="1"/>
</dbReference>
<dbReference type="SUPFAM" id="SSF88946">
    <property type="entry name" value="Sigma2 domain of RNA polymerase sigma factors"/>
    <property type="match status" value="1"/>
</dbReference>
<gene>
    <name evidence="8" type="primary">sigH_2</name>
    <name evidence="8" type="ORF">MGAD_44160</name>
</gene>
<evidence type="ECO:0000256" key="2">
    <source>
        <dbReference type="ARBA" id="ARBA00023015"/>
    </source>
</evidence>
<organism evidence="8 9">
    <name type="scientific">Mycolicibacterium gadium</name>
    <name type="common">Mycobacterium gadium</name>
    <dbReference type="NCBI Taxonomy" id="1794"/>
    <lineage>
        <taxon>Bacteria</taxon>
        <taxon>Bacillati</taxon>
        <taxon>Actinomycetota</taxon>
        <taxon>Actinomycetes</taxon>
        <taxon>Mycobacteriales</taxon>
        <taxon>Mycobacteriaceae</taxon>
        <taxon>Mycolicibacterium</taxon>
    </lineage>
</organism>
<comment type="similarity">
    <text evidence="1">Belongs to the sigma-70 factor family. ECF subfamily.</text>
</comment>
<dbReference type="InterPro" id="IPR013249">
    <property type="entry name" value="RNA_pol_sigma70_r4_t2"/>
</dbReference>
<dbReference type="PANTHER" id="PTHR43133">
    <property type="entry name" value="RNA POLYMERASE ECF-TYPE SIGMA FACTO"/>
    <property type="match status" value="1"/>
</dbReference>